<dbReference type="InterPro" id="IPR052949">
    <property type="entry name" value="PA_immunity-related"/>
</dbReference>
<accession>A0A238L4C6</accession>
<dbReference type="PANTHER" id="PTHR42999:SF2">
    <property type="match status" value="1"/>
</dbReference>
<dbReference type="Pfam" id="PF00805">
    <property type="entry name" value="Pentapeptide"/>
    <property type="match status" value="1"/>
</dbReference>
<dbReference type="AlphaFoldDB" id="A0A238L4C6"/>
<dbReference type="PANTHER" id="PTHR42999">
    <property type="entry name" value="ANTIBIOTIC RESISTANCE PROTEIN MCBG"/>
    <property type="match status" value="1"/>
</dbReference>
<protein>
    <submittedName>
        <fullName evidence="1">Secreted effector protein pipB2</fullName>
    </submittedName>
</protein>
<dbReference type="Pfam" id="PF13599">
    <property type="entry name" value="Pentapeptide_4"/>
    <property type="match status" value="1"/>
</dbReference>
<dbReference type="Proteomes" id="UP000220836">
    <property type="component" value="Unassembled WGS sequence"/>
</dbReference>
<dbReference type="OrthoDB" id="5293049at2"/>
<dbReference type="SUPFAM" id="SSF141571">
    <property type="entry name" value="Pentapeptide repeat-like"/>
    <property type="match status" value="1"/>
</dbReference>
<evidence type="ECO:0000313" key="2">
    <source>
        <dbReference type="Proteomes" id="UP000220836"/>
    </source>
</evidence>
<dbReference type="InterPro" id="IPR001646">
    <property type="entry name" value="5peptide_repeat"/>
</dbReference>
<sequence>MPNEEITFADCSLSRADIVRISEKGQAATLKNCDLNSMDLSQLMLSGWRFDSCNLAGASWNGTRLEEVCFKGCRAAQSRFLGSELQDCTIDGGDFSNSSFRAATLSDVKFLRCKMTGCDLTDVRANNILLEEVLLVFALLPKLSFRDTLLKKVDFSDADLKYCDFRDAVLEDCSLRDAHLADCRFERADLRGADLGGVTLTDARRFKGAVISKRQAADLLGQLGLRVL</sequence>
<evidence type="ECO:0000313" key="1">
    <source>
        <dbReference type="EMBL" id="SMX49847.1"/>
    </source>
</evidence>
<dbReference type="Gene3D" id="2.160.20.80">
    <property type="entry name" value="E3 ubiquitin-protein ligase SopA"/>
    <property type="match status" value="2"/>
</dbReference>
<gene>
    <name evidence="1" type="primary">pipB2_2</name>
    <name evidence="1" type="ORF">PEV8663_04359</name>
</gene>
<organism evidence="1 2">
    <name type="scientific">Pelagimonas varians</name>
    <dbReference type="NCBI Taxonomy" id="696760"/>
    <lineage>
        <taxon>Bacteria</taxon>
        <taxon>Pseudomonadati</taxon>
        <taxon>Pseudomonadota</taxon>
        <taxon>Alphaproteobacteria</taxon>
        <taxon>Rhodobacterales</taxon>
        <taxon>Roseobacteraceae</taxon>
        <taxon>Pelagimonas</taxon>
    </lineage>
</organism>
<dbReference type="EMBL" id="FXYH01000024">
    <property type="protein sequence ID" value="SMX49847.1"/>
    <property type="molecule type" value="Genomic_DNA"/>
</dbReference>
<reference evidence="1 2" key="1">
    <citation type="submission" date="2017-05" db="EMBL/GenBank/DDBJ databases">
        <authorList>
            <person name="Song R."/>
            <person name="Chenine A.L."/>
            <person name="Ruprecht R.M."/>
        </authorList>
    </citation>
    <scope>NUCLEOTIDE SEQUENCE [LARGE SCALE GENOMIC DNA]</scope>
    <source>
        <strain evidence="1 2">CECT 8663</strain>
    </source>
</reference>
<keyword evidence="2" id="KW-1185">Reference proteome</keyword>
<name>A0A238L4C6_9RHOB</name>
<dbReference type="RefSeq" id="WP_097806777.1">
    <property type="nucleotide sequence ID" value="NZ_FXYH01000024.1"/>
</dbReference>
<proteinExistence type="predicted"/>